<dbReference type="PANTHER" id="PTHR37490">
    <property type="entry name" value="EXPRESSED PROTEIN"/>
    <property type="match status" value="1"/>
</dbReference>
<protein>
    <submittedName>
        <fullName evidence="2">Uncharacterized protein</fullName>
    </submittedName>
</protein>
<dbReference type="Pfam" id="PF11913">
    <property type="entry name" value="DUF3431"/>
    <property type="match status" value="1"/>
</dbReference>
<keyword evidence="1" id="KW-0472">Membrane</keyword>
<reference evidence="2 3" key="1">
    <citation type="journal article" date="2017" name="Genome Announc.">
        <title>Genome sequence of the saprophytic ascomycete Epicoccum nigrum ICMP 19927 strain isolated from New Zealand.</title>
        <authorList>
            <person name="Fokin M."/>
            <person name="Fleetwood D."/>
            <person name="Weir B.S."/>
            <person name="Villas-Boas S.G."/>
        </authorList>
    </citation>
    <scope>NUCLEOTIDE SEQUENCE [LARGE SCALE GENOMIC DNA]</scope>
    <source>
        <strain evidence="2 3">ICMP 19927</strain>
    </source>
</reference>
<keyword evidence="1" id="KW-1133">Transmembrane helix</keyword>
<dbReference type="AlphaFoldDB" id="A0A1Y2M7I6"/>
<evidence type="ECO:0000313" key="2">
    <source>
        <dbReference type="EMBL" id="OSS51962.1"/>
    </source>
</evidence>
<gene>
    <name evidence="2" type="ORF">B5807_03926</name>
</gene>
<evidence type="ECO:0000313" key="3">
    <source>
        <dbReference type="Proteomes" id="UP000193240"/>
    </source>
</evidence>
<accession>A0A1Y2M7I6</accession>
<dbReference type="OMA" id="ANLRCTT"/>
<dbReference type="InParanoid" id="A0A1Y2M7I6"/>
<feature type="transmembrane region" description="Helical" evidence="1">
    <location>
        <begin position="20"/>
        <end position="37"/>
    </location>
</feature>
<dbReference type="InterPro" id="IPR021838">
    <property type="entry name" value="DUF3431"/>
</dbReference>
<organism evidence="2 3">
    <name type="scientific">Epicoccum nigrum</name>
    <name type="common">Soil fungus</name>
    <name type="synonym">Epicoccum purpurascens</name>
    <dbReference type="NCBI Taxonomy" id="105696"/>
    <lineage>
        <taxon>Eukaryota</taxon>
        <taxon>Fungi</taxon>
        <taxon>Dikarya</taxon>
        <taxon>Ascomycota</taxon>
        <taxon>Pezizomycotina</taxon>
        <taxon>Dothideomycetes</taxon>
        <taxon>Pleosporomycetidae</taxon>
        <taxon>Pleosporales</taxon>
        <taxon>Pleosporineae</taxon>
        <taxon>Didymellaceae</taxon>
        <taxon>Epicoccum</taxon>
    </lineage>
</organism>
<sequence>MHRRTLSLTAPPLKTTFGRVLLVTTILFFITIAIVFTPRSAIRPHITGAYPYTKPQTPHINTPLPDPPGANPPPARLIVKVQLPGEDLTWLLKLLPSWRNQVITLDGAFARLHAGGQRVDRGRIAAAYLEWLITHYEQLGETMVFVGPGLEQQAADREKWRIPGKELVSSIQALQVPYVQDKGFAPLRCPAEDTCEDLVRPFREPKDEYRTLEVKMARAWEGLFNNTNVPEMLAGPGGSEFAVSRGQVRRRSVREYTRMWEWLATTKMDDESAGAVLERLWHVIFGRESVWCPAEEECKCDVFGKC</sequence>
<evidence type="ECO:0000256" key="1">
    <source>
        <dbReference type="SAM" id="Phobius"/>
    </source>
</evidence>
<dbReference type="EMBL" id="KZ107840">
    <property type="protein sequence ID" value="OSS51962.1"/>
    <property type="molecule type" value="Genomic_DNA"/>
</dbReference>
<keyword evidence="1" id="KW-0812">Transmembrane</keyword>
<name>A0A1Y2M7I6_EPING</name>
<dbReference type="PANTHER" id="PTHR37490:SF2">
    <property type="match status" value="1"/>
</dbReference>
<dbReference type="Proteomes" id="UP000193240">
    <property type="component" value="Unassembled WGS sequence"/>
</dbReference>
<dbReference type="STRING" id="105696.A0A1Y2M7I6"/>
<keyword evidence="3" id="KW-1185">Reference proteome</keyword>
<proteinExistence type="predicted"/>